<dbReference type="RefSeq" id="WP_187573788.1">
    <property type="nucleotide sequence ID" value="NZ_CP060731.1"/>
</dbReference>
<name>A0A7G9TE75_PSEMX</name>
<accession>A0A7G9TE75</accession>
<dbReference type="GeneID" id="81469895"/>
<evidence type="ECO:0008006" key="3">
    <source>
        <dbReference type="Google" id="ProtNLM"/>
    </source>
</evidence>
<sequence>MDKKQVDWGRHLASWRESGLSQAAYCRQQGLSYRRFCYRHRVQRRAGGAATPSPAAIPIVVSQVSSSDIQITLPNGLLLRVTSDVEIAPLTMLIKALSAC</sequence>
<gene>
    <name evidence="1" type="ORF">IAE60_02890</name>
</gene>
<evidence type="ECO:0000313" key="2">
    <source>
        <dbReference type="Proteomes" id="UP000515838"/>
    </source>
</evidence>
<dbReference type="NCBIfam" id="NF047593">
    <property type="entry name" value="IS66_ISAeme5_TnpA"/>
    <property type="match status" value="1"/>
</dbReference>
<evidence type="ECO:0000313" key="1">
    <source>
        <dbReference type="EMBL" id="QNN78400.1"/>
    </source>
</evidence>
<proteinExistence type="predicted"/>
<organism evidence="1 2">
    <name type="scientific">Pseudoxanthomonas mexicana</name>
    <dbReference type="NCBI Taxonomy" id="128785"/>
    <lineage>
        <taxon>Bacteria</taxon>
        <taxon>Pseudomonadati</taxon>
        <taxon>Pseudomonadota</taxon>
        <taxon>Gammaproteobacteria</taxon>
        <taxon>Lysobacterales</taxon>
        <taxon>Lysobacteraceae</taxon>
        <taxon>Pseudoxanthomonas</taxon>
    </lineage>
</organism>
<dbReference type="EMBL" id="CP060731">
    <property type="protein sequence ID" value="QNN78400.1"/>
    <property type="molecule type" value="Genomic_DNA"/>
</dbReference>
<protein>
    <recommendedName>
        <fullName evidence="3">IS66 family insertion sequence element accessory protein TnpB</fullName>
    </recommendedName>
</protein>
<dbReference type="Proteomes" id="UP000515838">
    <property type="component" value="Chromosome"/>
</dbReference>
<dbReference type="AlphaFoldDB" id="A0A7G9TE75"/>
<reference evidence="1 2" key="1">
    <citation type="submission" date="2020-08" db="EMBL/GenBank/DDBJ databases">
        <title>Streptomycin Non-resistant strain, P. mexicana.</title>
        <authorList>
            <person name="Ganesh-Kumar S."/>
            <person name="Zhe T."/>
            <person name="Yu Z."/>
            <person name="Min Y."/>
        </authorList>
    </citation>
    <scope>NUCLEOTIDE SEQUENCE [LARGE SCALE GENOMIC DNA]</scope>
    <source>
        <strain evidence="1 2">GTZY2</strain>
    </source>
</reference>